<comment type="caution">
    <text evidence="2">The sequence shown here is derived from an EMBL/GenBank/DDBJ whole genome shotgun (WGS) entry which is preliminary data.</text>
</comment>
<dbReference type="GO" id="GO:0008171">
    <property type="term" value="F:O-methyltransferase activity"/>
    <property type="evidence" value="ECO:0007669"/>
    <property type="project" value="TreeGrafter"/>
</dbReference>
<evidence type="ECO:0000313" key="2">
    <source>
        <dbReference type="EMBL" id="RZI45131.1"/>
    </source>
</evidence>
<keyword evidence="3" id="KW-1185">Reference proteome</keyword>
<sequence length="382" mass="43437">MASSSVNETLSLLKVFDQLGFQEIKKILVLDVGASGGIEPHWSSLGNKLSAIGFDPLVSEVKRLNETNTNSNVCYEEGFVTYNRLDQHFPHTLRDDPVASVNNSSYERTSCVRATKAKQYDYVQQHFNAGQSVVYSDKYFQLDDYVQDHKIEVVDFIKIDTDGHDFPVLLGAEKIIGTKGVLGLSVECQFHGSTHAYANTFSNIDQFLRAKGFTLFNLDVWKYSKAALPAPFVYDIYAQTQSGPAQWAEAVYFRDLADQSYERKFDFPITKDKALKLACLYELFGLNDCAAEILLETHERFGFSPHLQEMLNTLTPSLKGRKVSYESYIQKFDKNPDLWFPKTSLLKAKIRKLESVLNALPGLKQLKIVKPLKKLVKWIRNR</sequence>
<keyword evidence="2" id="KW-0489">Methyltransferase</keyword>
<keyword evidence="2" id="KW-0808">Transferase</keyword>
<dbReference type="InterPro" id="IPR006342">
    <property type="entry name" value="FkbM_mtfrase"/>
</dbReference>
<dbReference type="AlphaFoldDB" id="A0A4Q7DEJ2"/>
<gene>
    <name evidence="2" type="ORF">EQU50_08100</name>
</gene>
<dbReference type="Gene3D" id="3.40.50.150">
    <property type="entry name" value="Vaccinia Virus protein VP39"/>
    <property type="match status" value="1"/>
</dbReference>
<dbReference type="PANTHER" id="PTHR36973">
    <property type="entry name" value="SLL1456 PROTEIN-RELATED"/>
    <property type="match status" value="1"/>
</dbReference>
<proteinExistence type="predicted"/>
<dbReference type="InterPro" id="IPR053188">
    <property type="entry name" value="FkbM_Methyltransferase"/>
</dbReference>
<dbReference type="GO" id="GO:0032259">
    <property type="term" value="P:methylation"/>
    <property type="evidence" value="ECO:0007669"/>
    <property type="project" value="UniProtKB-KW"/>
</dbReference>
<accession>A0A4Q7DEJ2</accession>
<name>A0A4Q7DEJ2_9PROT</name>
<organism evidence="2 3">
    <name type="scientific">Candidatus Finniella inopinata</name>
    <dbReference type="NCBI Taxonomy" id="1696036"/>
    <lineage>
        <taxon>Bacteria</taxon>
        <taxon>Pseudomonadati</taxon>
        <taxon>Pseudomonadota</taxon>
        <taxon>Alphaproteobacteria</taxon>
        <taxon>Holosporales</taxon>
        <taxon>Candidatus Paracaedibacteraceae</taxon>
        <taxon>Candidatus Finniella</taxon>
    </lineage>
</organism>
<evidence type="ECO:0000259" key="1">
    <source>
        <dbReference type="Pfam" id="PF05050"/>
    </source>
</evidence>
<evidence type="ECO:0000313" key="3">
    <source>
        <dbReference type="Proteomes" id="UP000293550"/>
    </source>
</evidence>
<feature type="domain" description="Methyltransferase FkbM" evidence="1">
    <location>
        <begin position="141"/>
        <end position="214"/>
    </location>
</feature>
<dbReference type="InterPro" id="IPR029063">
    <property type="entry name" value="SAM-dependent_MTases_sf"/>
</dbReference>
<dbReference type="PANTHER" id="PTHR36973:SF4">
    <property type="entry name" value="NODULATION PROTEIN"/>
    <property type="match status" value="1"/>
</dbReference>
<dbReference type="RefSeq" id="WP_130154619.1">
    <property type="nucleotide sequence ID" value="NZ_SCFB01000025.1"/>
</dbReference>
<dbReference type="Pfam" id="PF05050">
    <property type="entry name" value="Methyltransf_21"/>
    <property type="match status" value="1"/>
</dbReference>
<dbReference type="EMBL" id="SCFB01000025">
    <property type="protein sequence ID" value="RZI45131.1"/>
    <property type="molecule type" value="Genomic_DNA"/>
</dbReference>
<dbReference type="OrthoDB" id="292760at2"/>
<dbReference type="Proteomes" id="UP000293550">
    <property type="component" value="Unassembled WGS sequence"/>
</dbReference>
<reference evidence="2 3" key="1">
    <citation type="submission" date="2018-10" db="EMBL/GenBank/DDBJ databases">
        <title>An updated phylogeny of the Alphaproteobacteria reveals that the parasitic Rickettsiales and Holosporales have independent origins.</title>
        <authorList>
            <person name="Munoz-Gomez S.A."/>
            <person name="Hess S."/>
            <person name="Burger G."/>
            <person name="Lang B.F."/>
            <person name="Susko E."/>
            <person name="Slamovits C.H."/>
            <person name="Roger A.J."/>
        </authorList>
    </citation>
    <scope>NUCLEOTIDE SEQUENCE [LARGE SCALE GENOMIC DNA]</scope>
    <source>
        <strain evidence="2">HOLO01</strain>
    </source>
</reference>
<dbReference type="SUPFAM" id="SSF53335">
    <property type="entry name" value="S-adenosyl-L-methionine-dependent methyltransferases"/>
    <property type="match status" value="1"/>
</dbReference>
<protein>
    <submittedName>
        <fullName evidence="2">FkbM family methyltransferase</fullName>
    </submittedName>
</protein>